<feature type="transmembrane region" description="Helical" evidence="14">
    <location>
        <begin position="795"/>
        <end position="816"/>
    </location>
</feature>
<dbReference type="CDD" id="cd03233">
    <property type="entry name" value="ABCG_PDR_domain1"/>
    <property type="match status" value="1"/>
</dbReference>
<dbReference type="InterPro" id="IPR003439">
    <property type="entry name" value="ABC_transporter-like_ATP-bd"/>
</dbReference>
<dbReference type="Pfam" id="PF06422">
    <property type="entry name" value="PDR_CDR"/>
    <property type="match status" value="1"/>
</dbReference>
<evidence type="ECO:0000256" key="10">
    <source>
        <dbReference type="ARBA" id="ARBA00022989"/>
    </source>
</evidence>
<evidence type="ECO:0000256" key="2">
    <source>
        <dbReference type="ARBA" id="ARBA00004236"/>
    </source>
</evidence>
<dbReference type="InterPro" id="IPR029481">
    <property type="entry name" value="ABC_trans_N"/>
</dbReference>
<feature type="region of interest" description="Disordered" evidence="13">
    <location>
        <begin position="1"/>
        <end position="23"/>
    </location>
</feature>
<dbReference type="InterPro" id="IPR013525">
    <property type="entry name" value="ABC2_TM"/>
</dbReference>
<keyword evidence="12" id="KW-0325">Glycoprotein</keyword>
<feature type="transmembrane region" description="Helical" evidence="14">
    <location>
        <begin position="690"/>
        <end position="710"/>
    </location>
</feature>
<dbReference type="FunFam" id="3.40.50.300:FF:001601">
    <property type="entry name" value="ABC multidrug transporter"/>
    <property type="match status" value="1"/>
</dbReference>
<keyword evidence="7" id="KW-0677">Repeat</keyword>
<dbReference type="SMART" id="SM00382">
    <property type="entry name" value="AAA"/>
    <property type="match status" value="2"/>
</dbReference>
<dbReference type="InterPro" id="IPR043926">
    <property type="entry name" value="ABCG_dom"/>
</dbReference>
<keyword evidence="8" id="KW-0547">Nucleotide-binding</keyword>
<dbReference type="PANTHER" id="PTHR19241">
    <property type="entry name" value="ATP-BINDING CASSETTE TRANSPORTER"/>
    <property type="match status" value="1"/>
</dbReference>
<accession>A0A5N6KCU6</accession>
<dbReference type="InterPro" id="IPR034003">
    <property type="entry name" value="ABCG_PDR_2"/>
</dbReference>
<gene>
    <name evidence="16" type="ORF">EYC80_003118</name>
</gene>
<keyword evidence="6 14" id="KW-0812">Transmembrane</keyword>
<evidence type="ECO:0000313" key="16">
    <source>
        <dbReference type="EMBL" id="KAB8301231.1"/>
    </source>
</evidence>
<dbReference type="InterPro" id="IPR017871">
    <property type="entry name" value="ABC_transporter-like_CS"/>
</dbReference>
<dbReference type="GO" id="GO:0016887">
    <property type="term" value="F:ATP hydrolysis activity"/>
    <property type="evidence" value="ECO:0007669"/>
    <property type="project" value="InterPro"/>
</dbReference>
<dbReference type="InterPro" id="IPR003593">
    <property type="entry name" value="AAA+_ATPase"/>
</dbReference>
<dbReference type="InterPro" id="IPR034001">
    <property type="entry name" value="ABCG_PDR_1"/>
</dbReference>
<dbReference type="Gene3D" id="3.40.50.300">
    <property type="entry name" value="P-loop containing nucleotide triphosphate hydrolases"/>
    <property type="match status" value="2"/>
</dbReference>
<feature type="transmembrane region" description="Helical" evidence="14">
    <location>
        <begin position="1253"/>
        <end position="1272"/>
    </location>
</feature>
<dbReference type="FunFam" id="3.40.50.300:FF:000054">
    <property type="entry name" value="ABC multidrug transporter atrF"/>
    <property type="match status" value="1"/>
</dbReference>
<dbReference type="Proteomes" id="UP000326757">
    <property type="component" value="Unassembled WGS sequence"/>
</dbReference>
<feature type="transmembrane region" description="Helical" evidence="14">
    <location>
        <begin position="625"/>
        <end position="650"/>
    </location>
</feature>
<protein>
    <recommendedName>
        <fullName evidence="15">ABC transporter domain-containing protein</fullName>
    </recommendedName>
</protein>
<evidence type="ECO:0000256" key="1">
    <source>
        <dbReference type="ARBA" id="ARBA00004127"/>
    </source>
</evidence>
<feature type="transmembrane region" description="Helical" evidence="14">
    <location>
        <begin position="1397"/>
        <end position="1416"/>
    </location>
</feature>
<dbReference type="OrthoDB" id="245989at2759"/>
<dbReference type="Pfam" id="PF14510">
    <property type="entry name" value="ABC_trans_N"/>
    <property type="match status" value="1"/>
</dbReference>
<evidence type="ECO:0000256" key="9">
    <source>
        <dbReference type="ARBA" id="ARBA00022840"/>
    </source>
</evidence>
<evidence type="ECO:0000256" key="12">
    <source>
        <dbReference type="ARBA" id="ARBA00023180"/>
    </source>
</evidence>
<proteinExistence type="inferred from homology"/>
<feature type="region of interest" description="Disordered" evidence="13">
    <location>
        <begin position="36"/>
        <end position="72"/>
    </location>
</feature>
<comment type="similarity">
    <text evidence="3">Belongs to the ABC transporter superfamily. ABCG family. PDR (TC 3.A.1.205) subfamily.</text>
</comment>
<feature type="transmembrane region" description="Helical" evidence="14">
    <location>
        <begin position="583"/>
        <end position="605"/>
    </location>
</feature>
<feature type="transmembrane region" description="Helical" evidence="14">
    <location>
        <begin position="1220"/>
        <end position="1241"/>
    </location>
</feature>
<keyword evidence="10 14" id="KW-1133">Transmembrane helix</keyword>
<evidence type="ECO:0000313" key="17">
    <source>
        <dbReference type="Proteomes" id="UP000326757"/>
    </source>
</evidence>
<dbReference type="InterPro" id="IPR010929">
    <property type="entry name" value="PDR_CDR_ABC"/>
</dbReference>
<keyword evidence="11 14" id="KW-0472">Membrane</keyword>
<evidence type="ECO:0000256" key="7">
    <source>
        <dbReference type="ARBA" id="ARBA00022737"/>
    </source>
</evidence>
<evidence type="ECO:0000256" key="13">
    <source>
        <dbReference type="SAM" id="MobiDB-lite"/>
    </source>
</evidence>
<keyword evidence="4" id="KW-0813">Transport</keyword>
<sequence>MDGYRVNMASTFDPERNDYFPERSDNILNDELSSQHHDEVVQAVSSTSDSSTDSVPSLLPSPPGRTNETAREKQFEEITAGDRQELKRIATSFGGSPLGRTFTNAAGGDDELEKQHTLTGVKLGDSTLDPSSPDFDVIRWTKMMMRLVDEKQVIQRRSGIVFKNLKVCGSGSAINVQKNVGSLLMAPLRFRDFVGKGPEKTILNEFNGFLKSGEMLIVLGRPGSGCSTLLKSLMGELHGLDMKPQSDIHYNGITQKQMLKQFRGEILYNQEVDKHFPHLTVGETLEFAASVRTPQQRLVDGTTRAAWAKHMTKVVMAVFGLSHTYNTKVGNDFVRGVSGGERKRVSIAEMALAGSPIASWDNSTRGLDAATALEFTKSLRMTANLCGSCHLVAIYQASQQIYDQFDKAVVLYEGRQIYFGPCGQAKQYFVDMGWECPSRQTTGDFLTSITNTSERTVRPGFENKVPRTPEEFEKYFKDSTIYKRMMNEMKAHEEEFPVGGKMLDQFKESRKDMQANHLRPESPYTVSMVMQTKYCAKRAVQRLWNDKTSTVTTIVGQISMALIIGSIFYNTPDNTSSFFQKGGVLFFAVLLNALIAISEINTLYSQRPIVKKQASYAFYHPFTEALAGVIVDIPVKFAIAICFNIILYFLSGLKREAGAFFVFFLFNFVAILTMSQIYRSIAAATKTISQALAIAGVITLAIVIYTGFVIPRPLMHPWFKWISWINPVAYAFEALFVNELHGKRFACSILVPTGPGYVQSGNNFVCAVAGATVGSTTVSGDDYLQAQFHYSYSHIWRNLGFMFAFMIFFLAFYLLATELNASTDSKAEVLVFRRGHVPEDLLAAERAAKNDEEAHVGTGGIANNNNSDHQGDDNVPALAPQTDVFTWQNVSYDIKIKNEPRRLLDNVSGWVKPGTLTALMGVSGAGKTTLLDVLAQRVSMGVITGDMLVSGKPLDESFQRKAGYVQQQDLHLETTTVREALRFSAIMRQPRTVSKKEKYVFVEEVIKMLNMETFSEAVVGVPGEGLNVEQRKLLTIGVELAAKPALLLFLDEPTSGLDSQSSWAIVSFLRKLADNGQAVLATIHQPSAILFQAFDRLLFLAKGGKTVYFGDIGQNSETLLRYFESHGAEKCGEDENPAEYMLTMVGAGAQGKSTQDWHQVWKESDEARGVQTEISRIQQEMGHKSSGEGDTSHSEFAMPFRIQLMEVLKRVFQQYWRTPGYVYSKLVLGVASALFIGFSFFHADASQQGLQDIIFSIFMITTIFTTLVQQIMPRFILQRDLYEVRERPSKAYSWKAFIIANIAVEIPYQILLGIMVFGSYFYPIYTNNGIPASSRQGLILLLLIQFFVFASTFAHMLISVLPDAETAGNIATIMFSLTLSFNGVFQPPQALPGFWIFMYRVSPLTYLVSAIASTGLSGRKVTCSTNELAIMQPPAGDSCGTYLQSYATAAGGSIYNPDAMSDCQYCSSSNADQFLSSVAISYSTRWRDYGIIFAYIFFNIFMAVLLYYLIRVRKSSGKSFKERLGFLGALFKKDSKADKTENTKAKMEAPLAKGDQ</sequence>
<organism evidence="16 17">
    <name type="scientific">Monilinia laxa</name>
    <name type="common">Brown rot fungus</name>
    <name type="synonym">Sclerotinia laxa</name>
    <dbReference type="NCBI Taxonomy" id="61186"/>
    <lineage>
        <taxon>Eukaryota</taxon>
        <taxon>Fungi</taxon>
        <taxon>Dikarya</taxon>
        <taxon>Ascomycota</taxon>
        <taxon>Pezizomycotina</taxon>
        <taxon>Leotiomycetes</taxon>
        <taxon>Helotiales</taxon>
        <taxon>Sclerotiniaceae</taxon>
        <taxon>Monilinia</taxon>
    </lineage>
</organism>
<evidence type="ECO:0000256" key="4">
    <source>
        <dbReference type="ARBA" id="ARBA00022448"/>
    </source>
</evidence>
<dbReference type="CDD" id="cd03232">
    <property type="entry name" value="ABCG_PDR_domain2"/>
    <property type="match status" value="1"/>
</dbReference>
<feature type="compositionally biased region" description="Basic and acidic residues" evidence="13">
    <location>
        <begin position="1537"/>
        <end position="1547"/>
    </location>
</feature>
<dbReference type="GO" id="GO:0005886">
    <property type="term" value="C:plasma membrane"/>
    <property type="evidence" value="ECO:0007669"/>
    <property type="project" value="UniProtKB-SubCell"/>
</dbReference>
<dbReference type="Pfam" id="PF00005">
    <property type="entry name" value="ABC_tran"/>
    <property type="match status" value="2"/>
</dbReference>
<evidence type="ECO:0000256" key="5">
    <source>
        <dbReference type="ARBA" id="ARBA00022475"/>
    </source>
</evidence>
<feature type="transmembrane region" description="Helical" evidence="14">
    <location>
        <begin position="1489"/>
        <end position="1510"/>
    </location>
</feature>
<dbReference type="EMBL" id="VIGI01000004">
    <property type="protein sequence ID" value="KAB8301231.1"/>
    <property type="molecule type" value="Genomic_DNA"/>
</dbReference>
<feature type="domain" description="ABC transporter" evidence="15">
    <location>
        <begin position="885"/>
        <end position="1128"/>
    </location>
</feature>
<dbReference type="GO" id="GO:0005524">
    <property type="term" value="F:ATP binding"/>
    <property type="evidence" value="ECO:0007669"/>
    <property type="project" value="UniProtKB-KW"/>
</dbReference>
<evidence type="ECO:0000256" key="14">
    <source>
        <dbReference type="SAM" id="Phobius"/>
    </source>
</evidence>
<name>A0A5N6KCU6_MONLA</name>
<evidence type="ECO:0000256" key="11">
    <source>
        <dbReference type="ARBA" id="ARBA00023136"/>
    </source>
</evidence>
<evidence type="ECO:0000256" key="6">
    <source>
        <dbReference type="ARBA" id="ARBA00022692"/>
    </source>
</evidence>
<dbReference type="PROSITE" id="PS00211">
    <property type="entry name" value="ABC_TRANSPORTER_1"/>
    <property type="match status" value="1"/>
</dbReference>
<feature type="transmembrane region" description="Helical" evidence="14">
    <location>
        <begin position="1292"/>
        <end position="1317"/>
    </location>
</feature>
<dbReference type="InterPro" id="IPR027417">
    <property type="entry name" value="P-loop_NTPase"/>
</dbReference>
<reference evidence="16 17" key="1">
    <citation type="submission" date="2019-06" db="EMBL/GenBank/DDBJ databases">
        <title>Genome Sequence of the Brown Rot Fungal Pathogen Monilinia laxa.</title>
        <authorList>
            <person name="De Miccolis Angelini R.M."/>
            <person name="Landi L."/>
            <person name="Abate D."/>
            <person name="Pollastro S."/>
            <person name="Romanazzi G."/>
            <person name="Faretra F."/>
        </authorList>
    </citation>
    <scope>NUCLEOTIDE SEQUENCE [LARGE SCALE GENOMIC DNA]</scope>
    <source>
        <strain evidence="16 17">Mlax316</strain>
    </source>
</reference>
<dbReference type="Pfam" id="PF01061">
    <property type="entry name" value="ABC2_membrane"/>
    <property type="match status" value="2"/>
</dbReference>
<dbReference type="SUPFAM" id="SSF52540">
    <property type="entry name" value="P-loop containing nucleoside triphosphate hydrolases"/>
    <property type="match status" value="2"/>
</dbReference>
<feature type="transmembrane region" description="Helical" evidence="14">
    <location>
        <begin position="657"/>
        <end position="678"/>
    </location>
</feature>
<keyword evidence="5" id="KW-1003">Cell membrane</keyword>
<evidence type="ECO:0000256" key="8">
    <source>
        <dbReference type="ARBA" id="ARBA00022741"/>
    </source>
</evidence>
<dbReference type="GO" id="GO:0012505">
    <property type="term" value="C:endomembrane system"/>
    <property type="evidence" value="ECO:0007669"/>
    <property type="project" value="UniProtKB-SubCell"/>
</dbReference>
<comment type="subcellular location">
    <subcellularLocation>
        <location evidence="2">Cell membrane</location>
    </subcellularLocation>
    <subcellularLocation>
        <location evidence="1">Endomembrane system</location>
        <topology evidence="1">Multi-pass membrane protein</topology>
    </subcellularLocation>
</comment>
<feature type="transmembrane region" description="Helical" evidence="14">
    <location>
        <begin position="551"/>
        <end position="571"/>
    </location>
</feature>
<feature type="compositionally biased region" description="Low complexity" evidence="13">
    <location>
        <begin position="44"/>
        <end position="58"/>
    </location>
</feature>
<dbReference type="GO" id="GO:0140359">
    <property type="term" value="F:ABC-type transporter activity"/>
    <property type="evidence" value="ECO:0007669"/>
    <property type="project" value="InterPro"/>
</dbReference>
<evidence type="ECO:0000256" key="3">
    <source>
        <dbReference type="ARBA" id="ARBA00006012"/>
    </source>
</evidence>
<keyword evidence="17" id="KW-1185">Reference proteome</keyword>
<dbReference type="PROSITE" id="PS50893">
    <property type="entry name" value="ABC_TRANSPORTER_2"/>
    <property type="match status" value="2"/>
</dbReference>
<keyword evidence="9" id="KW-0067">ATP-binding</keyword>
<comment type="caution">
    <text evidence="16">The sequence shown here is derived from an EMBL/GenBank/DDBJ whole genome shotgun (WGS) entry which is preliminary data.</text>
</comment>
<feature type="compositionally biased region" description="Basic and acidic residues" evidence="13">
    <location>
        <begin position="13"/>
        <end position="23"/>
    </location>
</feature>
<dbReference type="Pfam" id="PF19055">
    <property type="entry name" value="ABC2_membrane_7"/>
    <property type="match status" value="1"/>
</dbReference>
<evidence type="ECO:0000259" key="15">
    <source>
        <dbReference type="PROSITE" id="PS50893"/>
    </source>
</evidence>
<feature type="transmembrane region" description="Helical" evidence="14">
    <location>
        <begin position="1338"/>
        <end position="1361"/>
    </location>
</feature>
<feature type="region of interest" description="Disordered" evidence="13">
    <location>
        <begin position="1537"/>
        <end position="1556"/>
    </location>
</feature>
<feature type="domain" description="ABC transporter" evidence="15">
    <location>
        <begin position="188"/>
        <end position="438"/>
    </location>
</feature>